<comment type="caution">
    <text evidence="6">The sequence shown here is derived from an EMBL/GenBank/DDBJ whole genome shotgun (WGS) entry which is preliminary data.</text>
</comment>
<dbReference type="NCBIfam" id="TIGR02985">
    <property type="entry name" value="Sig70_bacteroi1"/>
    <property type="match status" value="1"/>
</dbReference>
<evidence type="ECO:0000259" key="5">
    <source>
        <dbReference type="SMART" id="SM00421"/>
    </source>
</evidence>
<name>A0A412WY77_9BACT</name>
<dbReference type="CDD" id="cd06171">
    <property type="entry name" value="Sigma70_r4"/>
    <property type="match status" value="1"/>
</dbReference>
<evidence type="ECO:0000313" key="7">
    <source>
        <dbReference type="Proteomes" id="UP000283589"/>
    </source>
</evidence>
<dbReference type="SMART" id="SM00421">
    <property type="entry name" value="HTH_LUXR"/>
    <property type="match status" value="1"/>
</dbReference>
<evidence type="ECO:0000256" key="2">
    <source>
        <dbReference type="ARBA" id="ARBA00023015"/>
    </source>
</evidence>
<dbReference type="GO" id="GO:0006352">
    <property type="term" value="P:DNA-templated transcription initiation"/>
    <property type="evidence" value="ECO:0007669"/>
    <property type="project" value="InterPro"/>
</dbReference>
<dbReference type="EMBL" id="QRZA01000019">
    <property type="protein sequence ID" value="RGV32630.1"/>
    <property type="molecule type" value="Genomic_DNA"/>
</dbReference>
<feature type="domain" description="HTH luxR-type" evidence="5">
    <location>
        <begin position="126"/>
        <end position="186"/>
    </location>
</feature>
<dbReference type="InterPro" id="IPR013325">
    <property type="entry name" value="RNA_pol_sigma_r2"/>
</dbReference>
<keyword evidence="3" id="KW-0731">Sigma factor</keyword>
<keyword evidence="2" id="KW-0805">Transcription regulation</keyword>
<dbReference type="InterPro" id="IPR014284">
    <property type="entry name" value="RNA_pol_sigma-70_dom"/>
</dbReference>
<evidence type="ECO:0000256" key="4">
    <source>
        <dbReference type="ARBA" id="ARBA00023163"/>
    </source>
</evidence>
<evidence type="ECO:0000313" key="6">
    <source>
        <dbReference type="EMBL" id="RGV32630.1"/>
    </source>
</evidence>
<dbReference type="Pfam" id="PF04542">
    <property type="entry name" value="Sigma70_r2"/>
    <property type="match status" value="1"/>
</dbReference>
<comment type="similarity">
    <text evidence="1">Belongs to the sigma-70 factor family. ECF subfamily.</text>
</comment>
<dbReference type="InterPro" id="IPR013324">
    <property type="entry name" value="RNA_pol_sigma_r3/r4-like"/>
</dbReference>
<organism evidence="6 7">
    <name type="scientific">Butyricimonas virosa</name>
    <dbReference type="NCBI Taxonomy" id="544645"/>
    <lineage>
        <taxon>Bacteria</taxon>
        <taxon>Pseudomonadati</taxon>
        <taxon>Bacteroidota</taxon>
        <taxon>Bacteroidia</taxon>
        <taxon>Bacteroidales</taxon>
        <taxon>Odoribacteraceae</taxon>
        <taxon>Butyricimonas</taxon>
    </lineage>
</organism>
<dbReference type="InterPro" id="IPR036388">
    <property type="entry name" value="WH-like_DNA-bd_sf"/>
</dbReference>
<dbReference type="Proteomes" id="UP000283589">
    <property type="component" value="Unassembled WGS sequence"/>
</dbReference>
<dbReference type="PANTHER" id="PTHR43133">
    <property type="entry name" value="RNA POLYMERASE ECF-TYPE SIGMA FACTO"/>
    <property type="match status" value="1"/>
</dbReference>
<sequence>MFMGGDENCTIRWLKENYSEHFERLYKMMYKRLYLFARNFLMDEELADDIVQEVFVGLWTKGKMMKLDIPLERYLFTSVRNLCIDHHRKLNIVDRYQRHLLETEAFVIFPYEEGESERELRMKRVFAELPDMQRQVLVLSVVEGLKYREVAERLKISEGTVHTHIKRAYKYIKEHLLSLLLFVLLVFKW</sequence>
<evidence type="ECO:0000256" key="3">
    <source>
        <dbReference type="ARBA" id="ARBA00023082"/>
    </source>
</evidence>
<reference evidence="6 7" key="1">
    <citation type="submission" date="2018-08" db="EMBL/GenBank/DDBJ databases">
        <title>A genome reference for cultivated species of the human gut microbiota.</title>
        <authorList>
            <person name="Zou Y."/>
            <person name="Xue W."/>
            <person name="Luo G."/>
        </authorList>
    </citation>
    <scope>NUCLEOTIDE SEQUENCE [LARGE SCALE GENOMIC DNA]</scope>
    <source>
        <strain evidence="6 7">AF14-49</strain>
    </source>
</reference>
<dbReference type="NCBIfam" id="TIGR02937">
    <property type="entry name" value="sigma70-ECF"/>
    <property type="match status" value="1"/>
</dbReference>
<dbReference type="InterPro" id="IPR039425">
    <property type="entry name" value="RNA_pol_sigma-70-like"/>
</dbReference>
<dbReference type="InterPro" id="IPR000792">
    <property type="entry name" value="Tscrpt_reg_LuxR_C"/>
</dbReference>
<dbReference type="PANTHER" id="PTHR43133:SF46">
    <property type="entry name" value="RNA POLYMERASE SIGMA-70 FACTOR ECF SUBFAMILY"/>
    <property type="match status" value="1"/>
</dbReference>
<dbReference type="InterPro" id="IPR014327">
    <property type="entry name" value="RNA_pol_sigma70_bacteroid"/>
</dbReference>
<proteinExistence type="inferred from homology"/>
<dbReference type="Gene3D" id="1.10.10.10">
    <property type="entry name" value="Winged helix-like DNA-binding domain superfamily/Winged helix DNA-binding domain"/>
    <property type="match status" value="1"/>
</dbReference>
<dbReference type="GO" id="GO:0003677">
    <property type="term" value="F:DNA binding"/>
    <property type="evidence" value="ECO:0007669"/>
    <property type="project" value="InterPro"/>
</dbReference>
<protein>
    <submittedName>
        <fullName evidence="6">RNA polymerase sigma-70 factor</fullName>
    </submittedName>
</protein>
<dbReference type="AlphaFoldDB" id="A0A412WY77"/>
<dbReference type="SUPFAM" id="SSF88946">
    <property type="entry name" value="Sigma2 domain of RNA polymerase sigma factors"/>
    <property type="match status" value="1"/>
</dbReference>
<dbReference type="InterPro" id="IPR007627">
    <property type="entry name" value="RNA_pol_sigma70_r2"/>
</dbReference>
<evidence type="ECO:0000256" key="1">
    <source>
        <dbReference type="ARBA" id="ARBA00010641"/>
    </source>
</evidence>
<dbReference type="Pfam" id="PF08281">
    <property type="entry name" value="Sigma70_r4_2"/>
    <property type="match status" value="1"/>
</dbReference>
<dbReference type="SUPFAM" id="SSF88659">
    <property type="entry name" value="Sigma3 and sigma4 domains of RNA polymerase sigma factors"/>
    <property type="match status" value="1"/>
</dbReference>
<dbReference type="InterPro" id="IPR013249">
    <property type="entry name" value="RNA_pol_sigma70_r4_t2"/>
</dbReference>
<dbReference type="GO" id="GO:0016987">
    <property type="term" value="F:sigma factor activity"/>
    <property type="evidence" value="ECO:0007669"/>
    <property type="project" value="UniProtKB-KW"/>
</dbReference>
<keyword evidence="4" id="KW-0804">Transcription</keyword>
<accession>A0A412WY77</accession>
<dbReference type="Gene3D" id="1.10.1740.10">
    <property type="match status" value="1"/>
</dbReference>
<gene>
    <name evidence="6" type="ORF">DWW18_13655</name>
</gene>